<dbReference type="AlphaFoldDB" id="C3YWU1"/>
<feature type="region of interest" description="Disordered" evidence="1">
    <location>
        <begin position="1"/>
        <end position="43"/>
    </location>
</feature>
<dbReference type="EMBL" id="GG666561">
    <property type="protein sequence ID" value="EEN55335.1"/>
    <property type="molecule type" value="Genomic_DNA"/>
</dbReference>
<proteinExistence type="predicted"/>
<dbReference type="InParanoid" id="C3YWU1"/>
<accession>C3YWU1</accession>
<evidence type="ECO:0000256" key="1">
    <source>
        <dbReference type="SAM" id="MobiDB-lite"/>
    </source>
</evidence>
<reference evidence="2" key="1">
    <citation type="journal article" date="2008" name="Nature">
        <title>The amphioxus genome and the evolution of the chordate karyotype.</title>
        <authorList>
            <consortium name="US DOE Joint Genome Institute (JGI-PGF)"/>
            <person name="Putnam N.H."/>
            <person name="Butts T."/>
            <person name="Ferrier D.E.K."/>
            <person name="Furlong R.F."/>
            <person name="Hellsten U."/>
            <person name="Kawashima T."/>
            <person name="Robinson-Rechavi M."/>
            <person name="Shoguchi E."/>
            <person name="Terry A."/>
            <person name="Yu J.-K."/>
            <person name="Benito-Gutierrez E.L."/>
            <person name="Dubchak I."/>
            <person name="Garcia-Fernandez J."/>
            <person name="Gibson-Brown J.J."/>
            <person name="Grigoriev I.V."/>
            <person name="Horton A.C."/>
            <person name="de Jong P.J."/>
            <person name="Jurka J."/>
            <person name="Kapitonov V.V."/>
            <person name="Kohara Y."/>
            <person name="Kuroki Y."/>
            <person name="Lindquist E."/>
            <person name="Lucas S."/>
            <person name="Osoegawa K."/>
            <person name="Pennacchio L.A."/>
            <person name="Salamov A.A."/>
            <person name="Satou Y."/>
            <person name="Sauka-Spengler T."/>
            <person name="Schmutz J."/>
            <person name="Shin-I T."/>
            <person name="Toyoda A."/>
            <person name="Bronner-Fraser M."/>
            <person name="Fujiyama A."/>
            <person name="Holland L.Z."/>
            <person name="Holland P.W.H."/>
            <person name="Satoh N."/>
            <person name="Rokhsar D.S."/>
        </authorList>
    </citation>
    <scope>NUCLEOTIDE SEQUENCE [LARGE SCALE GENOMIC DNA]</scope>
    <source>
        <strain evidence="2">S238N-H82</strain>
        <tissue evidence="2">Testes</tissue>
    </source>
</reference>
<sequence length="147" mass="15808">MDHSPLFTHVSDAMHERVGVSTPSSAQDRTTDEEASLTPFRPAERPACRRPICKSRAVDGPPFLPISSLIEDVAPGNEVIDSRRAREATSSKTIPQIVWRLWKWMTSNLAVGVISHPASMGSREIINLNCAGGSGQGIPAEMGATAC</sequence>
<name>C3YWU1_BRAFL</name>
<organism>
    <name type="scientific">Branchiostoma floridae</name>
    <name type="common">Florida lancelet</name>
    <name type="synonym">Amphioxus</name>
    <dbReference type="NCBI Taxonomy" id="7739"/>
    <lineage>
        <taxon>Eukaryota</taxon>
        <taxon>Metazoa</taxon>
        <taxon>Chordata</taxon>
        <taxon>Cephalochordata</taxon>
        <taxon>Leptocardii</taxon>
        <taxon>Amphioxiformes</taxon>
        <taxon>Branchiostomatidae</taxon>
        <taxon>Branchiostoma</taxon>
    </lineage>
</organism>
<protein>
    <submittedName>
        <fullName evidence="2">Uncharacterized protein</fullName>
    </submittedName>
</protein>
<gene>
    <name evidence="2" type="ORF">BRAFLDRAFT_64322</name>
</gene>
<evidence type="ECO:0000313" key="2">
    <source>
        <dbReference type="EMBL" id="EEN55335.1"/>
    </source>
</evidence>